<dbReference type="OMA" id="VMSCHAH"/>
<keyword evidence="5 11" id="KW-1133">Transmembrane helix</keyword>
<feature type="transmembrane region" description="Helical" evidence="11">
    <location>
        <begin position="225"/>
        <end position="246"/>
    </location>
</feature>
<dbReference type="GO" id="GO:0035567">
    <property type="term" value="P:non-canonical Wnt signaling pathway"/>
    <property type="evidence" value="ECO:0007669"/>
    <property type="project" value="TreeGrafter"/>
</dbReference>
<keyword evidence="6 11" id="KW-0472">Membrane</keyword>
<dbReference type="Gene3D" id="1.20.1070.10">
    <property type="entry name" value="Rhodopsin 7-helix transmembrane proteins"/>
    <property type="match status" value="1"/>
</dbReference>
<evidence type="ECO:0000259" key="13">
    <source>
        <dbReference type="PROSITE" id="PS50038"/>
    </source>
</evidence>
<feature type="domain" description="G-protein coupled receptors family 2 profile 2" evidence="14">
    <location>
        <begin position="222"/>
        <end position="529"/>
    </location>
</feature>
<dbReference type="InterPro" id="IPR036790">
    <property type="entry name" value="Frizzled_dom_sf"/>
</dbReference>
<evidence type="ECO:0000256" key="2">
    <source>
        <dbReference type="ARBA" id="ARBA00008077"/>
    </source>
</evidence>
<dbReference type="Proteomes" id="UP000694388">
    <property type="component" value="Unplaced"/>
</dbReference>
<feature type="transmembrane region" description="Helical" evidence="11">
    <location>
        <begin position="391"/>
        <end position="418"/>
    </location>
</feature>
<keyword evidence="16" id="KW-1185">Reference proteome</keyword>
<reference evidence="15" key="2">
    <citation type="submission" date="2025-09" db="UniProtKB">
        <authorList>
            <consortium name="Ensembl"/>
        </authorList>
    </citation>
    <scope>IDENTIFICATION</scope>
</reference>
<dbReference type="PROSITE" id="PS50261">
    <property type="entry name" value="G_PROTEIN_RECEP_F2_4"/>
    <property type="match status" value="1"/>
</dbReference>
<sequence length="659" mass="72640">MFTPCCLNMLSRAAPTARLFMLSAWCLFAPRGAGGRGTFACEPLTLRMCLDMPYNLTRMPNMLGHYDQRSAGQAMEVFHPLVNLNCHPDLRPFLCAAFAPTCMDPGPSGDEEVPVPLPCQQTCVQVTAACSNLQQLFDVVWPTHLECQRLRDCMFNESSRIRPTLSGTVTSSAPQQDHRDLGFWCPREYKVLPGMGYSFLGVPDCSPPCPSMFFSKHEVSFTRSVVAAVAGLCFVSAAFTVLTFLLDYSRFRYPERPIVFYALCYMGLSLAYLVGSTGGEGSAACNAANQAIGLAPTVMQGLRARPCTVLFMLAYFSAMAGAAWWVILAVTWFLAAGLKWGREAIEQKSLLFHGLAWGLPGLQTVAVLALGKVEGDGLSGVCFVGLHNLLALRYLVLLPLCLYVIAGASLLTAALVSLNCVRRQMRHDGRNQSKLIRFMTRIVLFSLLYLLPQLAALVCHFAEHMMRPTWEMAWFHENCNRLHIPCPPKAMDAGLQRPQLAFFLTKYLTTLAAGIPSVFWVSSCKTVHEWASFLLGRRRGRFEKSGQRVLEDSHDLYSQALLGPSLSRGARRSRGTSTTQGTSTLASSNALEDGVVGRGRSRQNPHAHEERHAAGERRDKSSKRCRPRPVPPGAEKGIAVEEKLKGPQPEHHSSQEACE</sequence>
<evidence type="ECO:0000259" key="14">
    <source>
        <dbReference type="PROSITE" id="PS50261"/>
    </source>
</evidence>
<protein>
    <submittedName>
        <fullName evidence="15">Frizzled class receptor 6</fullName>
    </submittedName>
</protein>
<feature type="transmembrane region" description="Helical" evidence="11">
    <location>
        <begin position="438"/>
        <end position="458"/>
    </location>
</feature>
<dbReference type="AlphaFoldDB" id="A0A8C4NBS8"/>
<dbReference type="SMART" id="SM01330">
    <property type="entry name" value="Frizzled"/>
    <property type="match status" value="1"/>
</dbReference>
<feature type="disulfide bond" evidence="9">
    <location>
        <begin position="41"/>
        <end position="102"/>
    </location>
</feature>
<evidence type="ECO:0000256" key="3">
    <source>
        <dbReference type="ARBA" id="ARBA00022473"/>
    </source>
</evidence>
<evidence type="ECO:0000313" key="15">
    <source>
        <dbReference type="Ensembl" id="ENSEBUP00000004599.1"/>
    </source>
</evidence>
<keyword evidence="4 11" id="KW-0812">Transmembrane</keyword>
<feature type="disulfide bond" evidence="9">
    <location>
        <begin position="49"/>
        <end position="95"/>
    </location>
</feature>
<feature type="domain" description="FZ" evidence="13">
    <location>
        <begin position="41"/>
        <end position="156"/>
    </location>
</feature>
<comment type="subcellular location">
    <subcellularLocation>
        <location evidence="1">Membrane</location>
        <topology evidence="1">Multi-pass membrane protein</topology>
    </subcellularLocation>
</comment>
<dbReference type="GO" id="GO:0005886">
    <property type="term" value="C:plasma membrane"/>
    <property type="evidence" value="ECO:0007669"/>
    <property type="project" value="TreeGrafter"/>
</dbReference>
<feature type="signal peptide" evidence="12">
    <location>
        <begin position="1"/>
        <end position="35"/>
    </location>
</feature>
<evidence type="ECO:0000256" key="1">
    <source>
        <dbReference type="ARBA" id="ARBA00004141"/>
    </source>
</evidence>
<dbReference type="Pfam" id="PF01392">
    <property type="entry name" value="Fz"/>
    <property type="match status" value="1"/>
</dbReference>
<comment type="caution">
    <text evidence="9">Lacks conserved residue(s) required for the propagation of feature annotation.</text>
</comment>
<dbReference type="InterPro" id="IPR015526">
    <property type="entry name" value="Frizzled/SFRP"/>
</dbReference>
<evidence type="ECO:0000256" key="10">
    <source>
        <dbReference type="SAM" id="MobiDB-lite"/>
    </source>
</evidence>
<feature type="region of interest" description="Disordered" evidence="10">
    <location>
        <begin position="565"/>
        <end position="659"/>
    </location>
</feature>
<keyword evidence="8" id="KW-0675">Receptor</keyword>
<dbReference type="PRINTS" id="PR00489">
    <property type="entry name" value="FRIZZLED"/>
</dbReference>
<dbReference type="PANTHER" id="PTHR11309:SF22">
    <property type="entry name" value="FRIZZLED-3"/>
    <property type="match status" value="1"/>
</dbReference>
<reference evidence="15" key="1">
    <citation type="submission" date="2025-08" db="UniProtKB">
        <authorList>
            <consortium name="Ensembl"/>
        </authorList>
    </citation>
    <scope>IDENTIFICATION</scope>
</reference>
<evidence type="ECO:0000256" key="7">
    <source>
        <dbReference type="ARBA" id="ARBA00023157"/>
    </source>
</evidence>
<dbReference type="Gene3D" id="1.10.2000.10">
    <property type="entry name" value="Frizzled cysteine-rich domain"/>
    <property type="match status" value="1"/>
</dbReference>
<dbReference type="InterPro" id="IPR020067">
    <property type="entry name" value="Frizzled_dom"/>
</dbReference>
<feature type="chain" id="PRO_5034075197" evidence="12">
    <location>
        <begin position="36"/>
        <end position="659"/>
    </location>
</feature>
<feature type="transmembrane region" description="Helical" evidence="11">
    <location>
        <begin position="350"/>
        <end position="371"/>
    </location>
</feature>
<proteinExistence type="inferred from homology"/>
<name>A0A8C4NBS8_EPTBU</name>
<evidence type="ECO:0000256" key="11">
    <source>
        <dbReference type="SAM" id="Phobius"/>
    </source>
</evidence>
<comment type="similarity">
    <text evidence="2">Belongs to the G-protein coupled receptor Fz/Smo family.</text>
</comment>
<dbReference type="GO" id="GO:0017147">
    <property type="term" value="F:Wnt-protein binding"/>
    <property type="evidence" value="ECO:0007669"/>
    <property type="project" value="TreeGrafter"/>
</dbReference>
<evidence type="ECO:0000256" key="8">
    <source>
        <dbReference type="ARBA" id="ARBA00023170"/>
    </source>
</evidence>
<evidence type="ECO:0000256" key="4">
    <source>
        <dbReference type="ARBA" id="ARBA00022692"/>
    </source>
</evidence>
<dbReference type="SMART" id="SM00063">
    <property type="entry name" value="FRI"/>
    <property type="match status" value="1"/>
</dbReference>
<feature type="compositionally biased region" description="Low complexity" evidence="10">
    <location>
        <begin position="575"/>
        <end position="588"/>
    </location>
</feature>
<dbReference type="Ensembl" id="ENSEBUT00000005037.1">
    <property type="protein sequence ID" value="ENSEBUP00000004599.1"/>
    <property type="gene ID" value="ENSEBUG00000003198.1"/>
</dbReference>
<feature type="transmembrane region" description="Helical" evidence="11">
    <location>
        <begin position="258"/>
        <end position="275"/>
    </location>
</feature>
<feature type="compositionally biased region" description="Basic and acidic residues" evidence="10">
    <location>
        <begin position="606"/>
        <end position="619"/>
    </location>
</feature>
<evidence type="ECO:0000256" key="9">
    <source>
        <dbReference type="PROSITE-ProRule" id="PRU00090"/>
    </source>
</evidence>
<feature type="transmembrane region" description="Helical" evidence="11">
    <location>
        <begin position="309"/>
        <end position="338"/>
    </location>
</feature>
<evidence type="ECO:0000256" key="5">
    <source>
        <dbReference type="ARBA" id="ARBA00022989"/>
    </source>
</evidence>
<dbReference type="GO" id="GO:0042813">
    <property type="term" value="F:Wnt receptor activity"/>
    <property type="evidence" value="ECO:0007669"/>
    <property type="project" value="TreeGrafter"/>
</dbReference>
<keyword evidence="3" id="KW-0217">Developmental protein</keyword>
<accession>A0A8C4NBS8</accession>
<dbReference type="GeneTree" id="ENSGT00940000158485"/>
<dbReference type="PROSITE" id="PS50038">
    <property type="entry name" value="FZ"/>
    <property type="match status" value="1"/>
</dbReference>
<evidence type="ECO:0000313" key="16">
    <source>
        <dbReference type="Proteomes" id="UP000694388"/>
    </source>
</evidence>
<feature type="disulfide bond" evidence="9">
    <location>
        <begin position="123"/>
        <end position="147"/>
    </location>
</feature>
<keyword evidence="12" id="KW-0732">Signal</keyword>
<dbReference type="InterPro" id="IPR017981">
    <property type="entry name" value="GPCR_2-like_7TM"/>
</dbReference>
<organism evidence="15 16">
    <name type="scientific">Eptatretus burgeri</name>
    <name type="common">Inshore hagfish</name>
    <dbReference type="NCBI Taxonomy" id="7764"/>
    <lineage>
        <taxon>Eukaryota</taxon>
        <taxon>Metazoa</taxon>
        <taxon>Chordata</taxon>
        <taxon>Craniata</taxon>
        <taxon>Vertebrata</taxon>
        <taxon>Cyclostomata</taxon>
        <taxon>Myxini</taxon>
        <taxon>Myxiniformes</taxon>
        <taxon>Myxinidae</taxon>
        <taxon>Eptatretinae</taxon>
        <taxon>Eptatretus</taxon>
    </lineage>
</organism>
<keyword evidence="7 9" id="KW-1015">Disulfide bond</keyword>
<dbReference type="SUPFAM" id="SSF63501">
    <property type="entry name" value="Frizzled cysteine-rich domain"/>
    <property type="match status" value="1"/>
</dbReference>
<evidence type="ECO:0000256" key="6">
    <source>
        <dbReference type="ARBA" id="ARBA00023136"/>
    </source>
</evidence>
<dbReference type="InterPro" id="IPR000539">
    <property type="entry name" value="Frizzled/Smoothened_7TM"/>
</dbReference>
<dbReference type="GO" id="GO:0060070">
    <property type="term" value="P:canonical Wnt signaling pathway"/>
    <property type="evidence" value="ECO:0007669"/>
    <property type="project" value="TreeGrafter"/>
</dbReference>
<dbReference type="Pfam" id="PF01534">
    <property type="entry name" value="Frizzled"/>
    <property type="match status" value="1"/>
</dbReference>
<evidence type="ECO:0000256" key="12">
    <source>
        <dbReference type="SAM" id="SignalP"/>
    </source>
</evidence>
<feature type="compositionally biased region" description="Basic and acidic residues" evidence="10">
    <location>
        <begin position="638"/>
        <end position="659"/>
    </location>
</feature>
<dbReference type="PANTHER" id="PTHR11309">
    <property type="entry name" value="FRIZZLED"/>
    <property type="match status" value="1"/>
</dbReference>